<dbReference type="InterPro" id="IPR036388">
    <property type="entry name" value="WH-like_DNA-bd_sf"/>
</dbReference>
<name>A0A381TQ18_9ZZZZ</name>
<keyword evidence="2" id="KW-0902">Two-component regulatory system</keyword>
<dbReference type="InterPro" id="IPR001789">
    <property type="entry name" value="Sig_transdc_resp-reg_receiver"/>
</dbReference>
<dbReference type="GO" id="GO:0000156">
    <property type="term" value="F:phosphorelay response regulator activity"/>
    <property type="evidence" value="ECO:0007669"/>
    <property type="project" value="TreeGrafter"/>
</dbReference>
<dbReference type="SMART" id="SM00862">
    <property type="entry name" value="Trans_reg_C"/>
    <property type="match status" value="1"/>
</dbReference>
<dbReference type="InterPro" id="IPR011006">
    <property type="entry name" value="CheY-like_superfamily"/>
</dbReference>
<keyword evidence="1" id="KW-0597">Phosphoprotein</keyword>
<dbReference type="PANTHER" id="PTHR48111">
    <property type="entry name" value="REGULATOR OF RPOS"/>
    <property type="match status" value="1"/>
</dbReference>
<evidence type="ECO:0008006" key="9">
    <source>
        <dbReference type="Google" id="ProtNLM"/>
    </source>
</evidence>
<dbReference type="FunFam" id="3.40.50.2300:FF:000001">
    <property type="entry name" value="DNA-binding response regulator PhoB"/>
    <property type="match status" value="1"/>
</dbReference>
<keyword evidence="3" id="KW-0805">Transcription regulation</keyword>
<dbReference type="CDD" id="cd00383">
    <property type="entry name" value="trans_reg_C"/>
    <property type="match status" value="1"/>
</dbReference>
<dbReference type="Pfam" id="PF00486">
    <property type="entry name" value="Trans_reg_C"/>
    <property type="match status" value="1"/>
</dbReference>
<protein>
    <recommendedName>
        <fullName evidence="9">Phosphate regulon transcriptional regulatory protein PhoB</fullName>
    </recommendedName>
</protein>
<dbReference type="InterPro" id="IPR001867">
    <property type="entry name" value="OmpR/PhoB-type_DNA-bd"/>
</dbReference>
<reference evidence="8" key="1">
    <citation type="submission" date="2018-05" db="EMBL/GenBank/DDBJ databases">
        <authorList>
            <person name="Lanie J.A."/>
            <person name="Ng W.-L."/>
            <person name="Kazmierczak K.M."/>
            <person name="Andrzejewski T.M."/>
            <person name="Davidsen T.M."/>
            <person name="Wayne K.J."/>
            <person name="Tettelin H."/>
            <person name="Glass J.I."/>
            <person name="Rusch D."/>
            <person name="Podicherti R."/>
            <person name="Tsui H.-C.T."/>
            <person name="Winkler M.E."/>
        </authorList>
    </citation>
    <scope>NUCLEOTIDE SEQUENCE</scope>
</reference>
<gene>
    <name evidence="8" type="ORF">METZ01_LOCUS71030</name>
</gene>
<organism evidence="8">
    <name type="scientific">marine metagenome</name>
    <dbReference type="NCBI Taxonomy" id="408172"/>
    <lineage>
        <taxon>unclassified sequences</taxon>
        <taxon>metagenomes</taxon>
        <taxon>ecological metagenomes</taxon>
    </lineage>
</organism>
<evidence type="ECO:0000256" key="2">
    <source>
        <dbReference type="ARBA" id="ARBA00023012"/>
    </source>
</evidence>
<dbReference type="PROSITE" id="PS50110">
    <property type="entry name" value="RESPONSE_REGULATORY"/>
    <property type="match status" value="1"/>
</dbReference>
<keyword evidence="5" id="KW-0804">Transcription</keyword>
<evidence type="ECO:0000256" key="5">
    <source>
        <dbReference type="ARBA" id="ARBA00023163"/>
    </source>
</evidence>
<sequence>MSTKNILVVEDDADISSLLRFSLENTGFSVFESPSAEAAMKILTEQQTDLVIIDWMLPGTDGLSLTRTLRNRADTEKMPIIMLTARSEEADAIQGFDSGVDDYVTKPFSPRELIARVNALLRRTDAGPGSLIESNGMSLNTHNHTLQINGENLYLKPREYGLLQYLMKNPNRILSRNQMLDGAWGRSVYVEERTVDVYIVRLRKKLEPSGKSGAIKTIHGVGYVYQTNSEK</sequence>
<feature type="domain" description="Response regulatory" evidence="6">
    <location>
        <begin position="5"/>
        <end position="121"/>
    </location>
</feature>
<dbReference type="CDD" id="cd17618">
    <property type="entry name" value="REC_OmpR_PhoB"/>
    <property type="match status" value="1"/>
</dbReference>
<evidence type="ECO:0000259" key="7">
    <source>
        <dbReference type="PROSITE" id="PS51755"/>
    </source>
</evidence>
<dbReference type="Pfam" id="PF00072">
    <property type="entry name" value="Response_reg"/>
    <property type="match status" value="1"/>
</dbReference>
<proteinExistence type="predicted"/>
<dbReference type="Gene3D" id="1.10.10.10">
    <property type="entry name" value="Winged helix-like DNA-binding domain superfamily/Winged helix DNA-binding domain"/>
    <property type="match status" value="1"/>
</dbReference>
<dbReference type="Gene3D" id="3.40.50.2300">
    <property type="match status" value="1"/>
</dbReference>
<dbReference type="GO" id="GO:0005829">
    <property type="term" value="C:cytosol"/>
    <property type="evidence" value="ECO:0007669"/>
    <property type="project" value="TreeGrafter"/>
</dbReference>
<dbReference type="PANTHER" id="PTHR48111:SF40">
    <property type="entry name" value="PHOSPHATE REGULON TRANSCRIPTIONAL REGULATORY PROTEIN PHOB"/>
    <property type="match status" value="1"/>
</dbReference>
<dbReference type="InterPro" id="IPR039420">
    <property type="entry name" value="WalR-like"/>
</dbReference>
<feature type="domain" description="OmpR/PhoB-type" evidence="7">
    <location>
        <begin position="129"/>
        <end position="227"/>
    </location>
</feature>
<dbReference type="GO" id="GO:0006355">
    <property type="term" value="P:regulation of DNA-templated transcription"/>
    <property type="evidence" value="ECO:0007669"/>
    <property type="project" value="InterPro"/>
</dbReference>
<dbReference type="EMBL" id="UINC01004973">
    <property type="protein sequence ID" value="SVA18176.1"/>
    <property type="molecule type" value="Genomic_DNA"/>
</dbReference>
<keyword evidence="4" id="KW-0238">DNA-binding</keyword>
<dbReference type="PROSITE" id="PS51755">
    <property type="entry name" value="OMPR_PHOB"/>
    <property type="match status" value="1"/>
</dbReference>
<accession>A0A381TQ18</accession>
<dbReference type="AlphaFoldDB" id="A0A381TQ18"/>
<evidence type="ECO:0000256" key="1">
    <source>
        <dbReference type="ARBA" id="ARBA00022553"/>
    </source>
</evidence>
<dbReference type="Gene3D" id="6.10.250.690">
    <property type="match status" value="1"/>
</dbReference>
<evidence type="ECO:0000259" key="6">
    <source>
        <dbReference type="PROSITE" id="PS50110"/>
    </source>
</evidence>
<dbReference type="SMART" id="SM00448">
    <property type="entry name" value="REC"/>
    <property type="match status" value="1"/>
</dbReference>
<evidence type="ECO:0000256" key="3">
    <source>
        <dbReference type="ARBA" id="ARBA00023015"/>
    </source>
</evidence>
<dbReference type="SUPFAM" id="SSF52172">
    <property type="entry name" value="CheY-like"/>
    <property type="match status" value="1"/>
</dbReference>
<evidence type="ECO:0000256" key="4">
    <source>
        <dbReference type="ARBA" id="ARBA00023125"/>
    </source>
</evidence>
<evidence type="ECO:0000313" key="8">
    <source>
        <dbReference type="EMBL" id="SVA18176.1"/>
    </source>
</evidence>
<dbReference type="GO" id="GO:0032993">
    <property type="term" value="C:protein-DNA complex"/>
    <property type="evidence" value="ECO:0007669"/>
    <property type="project" value="TreeGrafter"/>
</dbReference>
<dbReference type="GO" id="GO:0000976">
    <property type="term" value="F:transcription cis-regulatory region binding"/>
    <property type="evidence" value="ECO:0007669"/>
    <property type="project" value="TreeGrafter"/>
</dbReference>